<dbReference type="Proteomes" id="UP000305883">
    <property type="component" value="Unassembled WGS sequence"/>
</dbReference>
<proteinExistence type="predicted"/>
<name>A0A4T0W4B2_9PEZI</name>
<evidence type="ECO:0008006" key="4">
    <source>
        <dbReference type="Google" id="ProtNLM"/>
    </source>
</evidence>
<evidence type="ECO:0000313" key="3">
    <source>
        <dbReference type="Proteomes" id="UP000305883"/>
    </source>
</evidence>
<dbReference type="OrthoDB" id="3362851at2759"/>
<organism evidence="2 3">
    <name type="scientific">Colletotrichum higginsianum</name>
    <dbReference type="NCBI Taxonomy" id="80884"/>
    <lineage>
        <taxon>Eukaryota</taxon>
        <taxon>Fungi</taxon>
        <taxon>Dikarya</taxon>
        <taxon>Ascomycota</taxon>
        <taxon>Pezizomycotina</taxon>
        <taxon>Sordariomycetes</taxon>
        <taxon>Hypocreomycetidae</taxon>
        <taxon>Glomerellales</taxon>
        <taxon>Glomerellaceae</taxon>
        <taxon>Colletotrichum</taxon>
        <taxon>Colletotrichum destructivum species complex</taxon>
    </lineage>
</organism>
<feature type="region of interest" description="Disordered" evidence="1">
    <location>
        <begin position="12"/>
        <end position="71"/>
    </location>
</feature>
<dbReference type="EMBL" id="MWPZ01000004">
    <property type="protein sequence ID" value="TID00125.1"/>
    <property type="molecule type" value="Genomic_DNA"/>
</dbReference>
<protein>
    <recommendedName>
        <fullName evidence="4">C6 transcription factor</fullName>
    </recommendedName>
</protein>
<evidence type="ECO:0000313" key="2">
    <source>
        <dbReference type="EMBL" id="TID00125.1"/>
    </source>
</evidence>
<gene>
    <name evidence="2" type="ORF">CH35J_005240</name>
</gene>
<dbReference type="AlphaFoldDB" id="A0A4T0W4B2"/>
<feature type="compositionally biased region" description="Polar residues" evidence="1">
    <location>
        <begin position="41"/>
        <end position="71"/>
    </location>
</feature>
<feature type="compositionally biased region" description="Low complexity" evidence="1">
    <location>
        <begin position="20"/>
        <end position="40"/>
    </location>
</feature>
<comment type="caution">
    <text evidence="2">The sequence shown here is derived from an EMBL/GenBank/DDBJ whole genome shotgun (WGS) entry which is preliminary data.</text>
</comment>
<sequence>MVPLLSIAIETNHRHSSRKQQQQQQQQQTQPHLSQSQQPTISSRTSLTNTDTVPPSRTVATTAPSPENNPLLTSWCASLTKALELFAEMRPWMRASDRTPDIVSALYEAVTADVDGSGAGSAIRTPSATTDSGMDLFGWCDEQLTELDWGAFLGSSGGGGGGGGGGEDGMHQSMFAFS</sequence>
<evidence type="ECO:0000256" key="1">
    <source>
        <dbReference type="SAM" id="MobiDB-lite"/>
    </source>
</evidence>
<accession>A0A4T0W4B2</accession>
<reference evidence="2 3" key="1">
    <citation type="journal article" date="2019" name="Genome Biol. Evol.">
        <title>Genomic Plasticity Mediated by Transposable Elements in the Plant Pathogenic Fungus Colletotrichum higginsianum.</title>
        <authorList>
            <person name="Tsushima A."/>
            <person name="Gan P."/>
            <person name="Kumakura N."/>
            <person name="Narusaka M."/>
            <person name="Takano Y."/>
            <person name="Narusaka Y."/>
            <person name="Shirasu K."/>
        </authorList>
    </citation>
    <scope>NUCLEOTIDE SEQUENCE [LARGE SCALE GENOMIC DNA]</scope>
    <source>
        <strain evidence="2 3">MAFF305635-RFP</strain>
    </source>
</reference>